<evidence type="ECO:0000256" key="1">
    <source>
        <dbReference type="ARBA" id="ARBA00001968"/>
    </source>
</evidence>
<dbReference type="OrthoDB" id="652136at2759"/>
<evidence type="ECO:0000313" key="10">
    <source>
        <dbReference type="RefSeq" id="XP_035443340.2"/>
    </source>
</evidence>
<dbReference type="AlphaFoldDB" id="A0A9R0ELR5"/>
<sequence length="373" mass="42894">MSSSEDEDVLALVNLANIQRVRRYWVHPVWLSNEDNRFFKIMEDLHNYPDRFVTVYKMTPQCFNIIMSKVRNALQRKHTNWRVSISAEERLLITLRYFADGCSFKSLSVYFLRGKSTIREIVHNTCQVLWQTLQPEYMPTPNVEKWLEIVARFHTLWNLPNCVGSLDGKHIRIKAPSNTGSAYINYKGYFSIVLLALVDADGLFVTIDVGENGRNSDGRAFQASALGQAMQREDLNLPDHSPLPGEVQPMPYYFVADEAFSLKKKNVMKPYSRNQLTNDRRIFNNRLSRGRKSVECAFGMARTKFQGLSMSMCCEPAKADVIIQAMCILHNVIRRCDGKFTAPYIQNTLLEQELIHYTEKLQMVSGNTSPTIL</sequence>
<evidence type="ECO:0000256" key="2">
    <source>
        <dbReference type="ARBA" id="ARBA00004123"/>
    </source>
</evidence>
<gene>
    <name evidence="10" type="primary">LOC118271369</name>
</gene>
<dbReference type="GO" id="GO:0004518">
    <property type="term" value="F:nuclease activity"/>
    <property type="evidence" value="ECO:0007669"/>
    <property type="project" value="UniProtKB-KW"/>
</dbReference>
<keyword evidence="5" id="KW-0479">Metal-binding</keyword>
<keyword evidence="9" id="KW-1185">Reference proteome</keyword>
<dbReference type="GO" id="GO:0005634">
    <property type="term" value="C:nucleus"/>
    <property type="evidence" value="ECO:0007669"/>
    <property type="project" value="UniProtKB-SubCell"/>
</dbReference>
<dbReference type="PANTHER" id="PTHR22930">
    <property type="match status" value="1"/>
</dbReference>
<dbReference type="InterPro" id="IPR027806">
    <property type="entry name" value="HARBI1_dom"/>
</dbReference>
<dbReference type="Pfam" id="PF13359">
    <property type="entry name" value="DDE_Tnp_4"/>
    <property type="match status" value="1"/>
</dbReference>
<protein>
    <submittedName>
        <fullName evidence="10">Nuclease HARBI1</fullName>
    </submittedName>
</protein>
<evidence type="ECO:0000256" key="5">
    <source>
        <dbReference type="ARBA" id="ARBA00022723"/>
    </source>
</evidence>
<dbReference type="PANTHER" id="PTHR22930:SF269">
    <property type="entry name" value="NUCLEASE HARBI1-LIKE PROTEIN"/>
    <property type="match status" value="1"/>
</dbReference>
<keyword evidence="7" id="KW-0539">Nucleus</keyword>
<comment type="cofactor">
    <cofactor evidence="1">
        <name>a divalent metal cation</name>
        <dbReference type="ChEBI" id="CHEBI:60240"/>
    </cofactor>
</comment>
<evidence type="ECO:0000256" key="7">
    <source>
        <dbReference type="ARBA" id="ARBA00023242"/>
    </source>
</evidence>
<comment type="similarity">
    <text evidence="3">Belongs to the HARBI1 family.</text>
</comment>
<reference evidence="10" key="1">
    <citation type="submission" date="2025-08" db="UniProtKB">
        <authorList>
            <consortium name="RefSeq"/>
        </authorList>
    </citation>
    <scope>IDENTIFICATION</scope>
    <source>
        <tissue evidence="10">Whole larval tissue</tissue>
    </source>
</reference>
<dbReference type="RefSeq" id="XP_035443340.2">
    <property type="nucleotide sequence ID" value="XM_035587447.2"/>
</dbReference>
<organism evidence="9 10">
    <name type="scientific">Spodoptera frugiperda</name>
    <name type="common">Fall armyworm</name>
    <dbReference type="NCBI Taxonomy" id="7108"/>
    <lineage>
        <taxon>Eukaryota</taxon>
        <taxon>Metazoa</taxon>
        <taxon>Ecdysozoa</taxon>
        <taxon>Arthropoda</taxon>
        <taxon>Hexapoda</taxon>
        <taxon>Insecta</taxon>
        <taxon>Pterygota</taxon>
        <taxon>Neoptera</taxon>
        <taxon>Endopterygota</taxon>
        <taxon>Lepidoptera</taxon>
        <taxon>Glossata</taxon>
        <taxon>Ditrysia</taxon>
        <taxon>Noctuoidea</taxon>
        <taxon>Noctuidae</taxon>
        <taxon>Amphipyrinae</taxon>
        <taxon>Spodoptera</taxon>
    </lineage>
</organism>
<proteinExistence type="inferred from homology"/>
<comment type="subcellular location">
    <subcellularLocation>
        <location evidence="2">Nucleus</location>
    </subcellularLocation>
</comment>
<evidence type="ECO:0000256" key="4">
    <source>
        <dbReference type="ARBA" id="ARBA00022722"/>
    </source>
</evidence>
<keyword evidence="4" id="KW-0540">Nuclease</keyword>
<dbReference type="InterPro" id="IPR045249">
    <property type="entry name" value="HARBI1-like"/>
</dbReference>
<accession>A0A9R0ELR5</accession>
<name>A0A9R0ELR5_SPOFR</name>
<dbReference type="GeneID" id="118271369"/>
<feature type="domain" description="DDE Tnp4" evidence="8">
    <location>
        <begin position="166"/>
        <end position="331"/>
    </location>
</feature>
<dbReference type="GO" id="GO:0046872">
    <property type="term" value="F:metal ion binding"/>
    <property type="evidence" value="ECO:0007669"/>
    <property type="project" value="UniProtKB-KW"/>
</dbReference>
<dbReference type="GO" id="GO:0016787">
    <property type="term" value="F:hydrolase activity"/>
    <property type="evidence" value="ECO:0007669"/>
    <property type="project" value="UniProtKB-KW"/>
</dbReference>
<evidence type="ECO:0000256" key="6">
    <source>
        <dbReference type="ARBA" id="ARBA00022801"/>
    </source>
</evidence>
<evidence type="ECO:0000256" key="3">
    <source>
        <dbReference type="ARBA" id="ARBA00006958"/>
    </source>
</evidence>
<keyword evidence="6" id="KW-0378">Hydrolase</keyword>
<evidence type="ECO:0000259" key="8">
    <source>
        <dbReference type="Pfam" id="PF13359"/>
    </source>
</evidence>
<dbReference type="Proteomes" id="UP000829999">
    <property type="component" value="Chromosome 9"/>
</dbReference>
<evidence type="ECO:0000313" key="9">
    <source>
        <dbReference type="Proteomes" id="UP000829999"/>
    </source>
</evidence>